<comment type="similarity">
    <text evidence="1">Belongs to the peptidase C40 family.</text>
</comment>
<evidence type="ECO:0000313" key="7">
    <source>
        <dbReference type="Proteomes" id="UP001628192"/>
    </source>
</evidence>
<dbReference type="EMBL" id="BAAFSG010000001">
    <property type="protein sequence ID" value="GAB1254078.1"/>
    <property type="molecule type" value="Genomic_DNA"/>
</dbReference>
<keyword evidence="4" id="KW-0788">Thiol protease</keyword>
<sequence length="133" mass="14996">MELHQYIGIPFLDHGRDREGCDCWGLVRLVYMEQLGAELPDMGDSYSEAYARGEVSAAMAEEGGRGWCVDVTAGPWQPLDIMVFTRAGVECHVGLYVRPGEMLHVIEGTAAAYERYDTVKWKRRLSRVVRWAG</sequence>
<evidence type="ECO:0000256" key="4">
    <source>
        <dbReference type="ARBA" id="ARBA00022807"/>
    </source>
</evidence>
<dbReference type="Pfam" id="PF00877">
    <property type="entry name" value="NLPC_P60"/>
    <property type="match status" value="1"/>
</dbReference>
<dbReference type="RefSeq" id="WP_407844610.1">
    <property type="nucleotide sequence ID" value="NZ_BAAFSG010000001.1"/>
</dbReference>
<keyword evidence="3" id="KW-0378">Hydrolase</keyword>
<dbReference type="SUPFAM" id="SSF54001">
    <property type="entry name" value="Cysteine proteinases"/>
    <property type="match status" value="1"/>
</dbReference>
<evidence type="ECO:0000313" key="6">
    <source>
        <dbReference type="EMBL" id="GAB1254078.1"/>
    </source>
</evidence>
<protein>
    <submittedName>
        <fullName evidence="6">NlpC/P60 family protein</fullName>
    </submittedName>
</protein>
<feature type="domain" description="NlpC/P60" evidence="5">
    <location>
        <begin position="1"/>
        <end position="132"/>
    </location>
</feature>
<gene>
    <name evidence="6" type="ORF">Defa_15650</name>
</gene>
<keyword evidence="2" id="KW-0645">Protease</keyword>
<evidence type="ECO:0000256" key="2">
    <source>
        <dbReference type="ARBA" id="ARBA00022670"/>
    </source>
</evidence>
<dbReference type="InterPro" id="IPR038765">
    <property type="entry name" value="Papain-like_cys_pep_sf"/>
</dbReference>
<evidence type="ECO:0000256" key="3">
    <source>
        <dbReference type="ARBA" id="ARBA00022801"/>
    </source>
</evidence>
<keyword evidence="7" id="KW-1185">Reference proteome</keyword>
<name>A0ABQ0E8J4_9BACT</name>
<dbReference type="Gene3D" id="3.90.1720.10">
    <property type="entry name" value="endopeptidase domain like (from Nostoc punctiforme)"/>
    <property type="match status" value="1"/>
</dbReference>
<accession>A0ABQ0E8J4</accession>
<reference evidence="6 7" key="1">
    <citation type="journal article" date="2025" name="Int. J. Syst. Evol. Microbiol.">
        <title>Desulfovibrio falkowii sp. nov., Porphyromonas miyakawae sp. nov., Mediterraneibacter flintii sp. nov. and Owariibacterium komagatae gen. nov., sp. nov., isolated from human faeces.</title>
        <authorList>
            <person name="Hamaguchi T."/>
            <person name="Ohara M."/>
            <person name="Hisatomi A."/>
            <person name="Sekiguchi K."/>
            <person name="Takeda J.I."/>
            <person name="Ueyama J."/>
            <person name="Ito M."/>
            <person name="Nishiwaki H."/>
            <person name="Ogi T."/>
            <person name="Hirayama M."/>
            <person name="Ohkuma M."/>
            <person name="Sakamoto M."/>
            <person name="Ohno K."/>
        </authorList>
    </citation>
    <scope>NUCLEOTIDE SEQUENCE [LARGE SCALE GENOMIC DNA]</scope>
    <source>
        <strain evidence="6 7">13CB8C</strain>
    </source>
</reference>
<comment type="caution">
    <text evidence="6">The sequence shown here is derived from an EMBL/GenBank/DDBJ whole genome shotgun (WGS) entry which is preliminary data.</text>
</comment>
<dbReference type="PROSITE" id="PS51935">
    <property type="entry name" value="NLPC_P60"/>
    <property type="match status" value="1"/>
</dbReference>
<organism evidence="6 7">
    <name type="scientific">Desulfovibrio falkowii</name>
    <dbReference type="NCBI Taxonomy" id="3136602"/>
    <lineage>
        <taxon>Bacteria</taxon>
        <taxon>Pseudomonadati</taxon>
        <taxon>Thermodesulfobacteriota</taxon>
        <taxon>Desulfovibrionia</taxon>
        <taxon>Desulfovibrionales</taxon>
        <taxon>Desulfovibrionaceae</taxon>
        <taxon>Desulfovibrio</taxon>
    </lineage>
</organism>
<evidence type="ECO:0000256" key="1">
    <source>
        <dbReference type="ARBA" id="ARBA00007074"/>
    </source>
</evidence>
<evidence type="ECO:0000259" key="5">
    <source>
        <dbReference type="PROSITE" id="PS51935"/>
    </source>
</evidence>
<dbReference type="InterPro" id="IPR000064">
    <property type="entry name" value="NLP_P60_dom"/>
</dbReference>
<proteinExistence type="inferred from homology"/>
<dbReference type="Proteomes" id="UP001628192">
    <property type="component" value="Unassembled WGS sequence"/>
</dbReference>